<protein>
    <submittedName>
        <fullName evidence="2">GNAT family N-acetyltransferase</fullName>
    </submittedName>
</protein>
<evidence type="ECO:0000259" key="1">
    <source>
        <dbReference type="PROSITE" id="PS51186"/>
    </source>
</evidence>
<dbReference type="EMBL" id="CP024848">
    <property type="protein sequence ID" value="AXI07695.1"/>
    <property type="molecule type" value="Genomic_DNA"/>
</dbReference>
<dbReference type="InterPro" id="IPR000182">
    <property type="entry name" value="GNAT_dom"/>
</dbReference>
<dbReference type="InterPro" id="IPR051531">
    <property type="entry name" value="N-acetyltransferase"/>
</dbReference>
<name>A0A345PCG5_9BACI</name>
<dbReference type="PROSITE" id="PS51186">
    <property type="entry name" value="GNAT"/>
    <property type="match status" value="1"/>
</dbReference>
<dbReference type="PANTHER" id="PTHR43792:SF1">
    <property type="entry name" value="N-ACETYLTRANSFERASE DOMAIN-CONTAINING PROTEIN"/>
    <property type="match status" value="1"/>
</dbReference>
<dbReference type="GO" id="GO:0016747">
    <property type="term" value="F:acyltransferase activity, transferring groups other than amino-acyl groups"/>
    <property type="evidence" value="ECO:0007669"/>
    <property type="project" value="InterPro"/>
</dbReference>
<dbReference type="AlphaFoldDB" id="A0A345PCG5"/>
<accession>A0A345PCG5</accession>
<organism evidence="2 3">
    <name type="scientific">Oceanobacillus zhaokaii</name>
    <dbReference type="NCBI Taxonomy" id="2052660"/>
    <lineage>
        <taxon>Bacteria</taxon>
        <taxon>Bacillati</taxon>
        <taxon>Bacillota</taxon>
        <taxon>Bacilli</taxon>
        <taxon>Bacillales</taxon>
        <taxon>Bacillaceae</taxon>
        <taxon>Oceanobacillus</taxon>
    </lineage>
</organism>
<reference evidence="3" key="1">
    <citation type="submission" date="2017-11" db="EMBL/GenBank/DDBJ databases">
        <authorList>
            <person name="Zhu W."/>
        </authorList>
    </citation>
    <scope>NUCLEOTIDE SEQUENCE [LARGE SCALE GENOMIC DNA]</scope>
    <source>
        <strain evidence="3">160</strain>
    </source>
</reference>
<dbReference type="RefSeq" id="WP_114914989.1">
    <property type="nucleotide sequence ID" value="NZ_CP024848.1"/>
</dbReference>
<keyword evidence="3" id="KW-1185">Reference proteome</keyword>
<evidence type="ECO:0000313" key="3">
    <source>
        <dbReference type="Proteomes" id="UP000253908"/>
    </source>
</evidence>
<keyword evidence="2" id="KW-0808">Transferase</keyword>
<proteinExistence type="predicted"/>
<dbReference type="Proteomes" id="UP000253908">
    <property type="component" value="Chromosome"/>
</dbReference>
<dbReference type="Pfam" id="PF13302">
    <property type="entry name" value="Acetyltransf_3"/>
    <property type="match status" value="1"/>
</dbReference>
<dbReference type="KEGG" id="ocn:CUC15_01265"/>
<gene>
    <name evidence="2" type="ORF">CUC15_01265</name>
</gene>
<sequence length="154" mass="17719">MTYIFNKMTQEQAENIAFNWHYDGEYSFYNMEADKEDLDEFINPETRGNSMFAVTKNEELIAFLGIEKAANETCDIGLGMRPDLTGKGKGMGFLKAAIDFVIAEYKPKKITLSVATFNQRAIKIYRRIGFKEIAFFDQETNGSTYEFLKMEYAC</sequence>
<dbReference type="OrthoDB" id="423921at2"/>
<dbReference type="PANTHER" id="PTHR43792">
    <property type="entry name" value="GNAT FAMILY, PUTATIVE (AFU_ORTHOLOGUE AFUA_3G00765)-RELATED-RELATED"/>
    <property type="match status" value="1"/>
</dbReference>
<evidence type="ECO:0000313" key="2">
    <source>
        <dbReference type="EMBL" id="AXI07695.1"/>
    </source>
</evidence>
<dbReference type="SUPFAM" id="SSF55729">
    <property type="entry name" value="Acyl-CoA N-acyltransferases (Nat)"/>
    <property type="match status" value="1"/>
</dbReference>
<feature type="domain" description="N-acetyltransferase" evidence="1">
    <location>
        <begin position="3"/>
        <end position="151"/>
    </location>
</feature>
<dbReference type="InterPro" id="IPR016181">
    <property type="entry name" value="Acyl_CoA_acyltransferase"/>
</dbReference>
<dbReference type="Gene3D" id="3.40.630.30">
    <property type="match status" value="1"/>
</dbReference>